<proteinExistence type="predicted"/>
<dbReference type="EMBL" id="JABANM010030263">
    <property type="protein sequence ID" value="KAF4706556.1"/>
    <property type="molecule type" value="Genomic_DNA"/>
</dbReference>
<keyword evidence="1" id="KW-0472">Membrane</keyword>
<organism evidence="2 3">
    <name type="scientific">Perkinsus olseni</name>
    <name type="common">Perkinsus atlanticus</name>
    <dbReference type="NCBI Taxonomy" id="32597"/>
    <lineage>
        <taxon>Eukaryota</taxon>
        <taxon>Sar</taxon>
        <taxon>Alveolata</taxon>
        <taxon>Perkinsozoa</taxon>
        <taxon>Perkinsea</taxon>
        <taxon>Perkinsida</taxon>
        <taxon>Perkinsidae</taxon>
        <taxon>Perkinsus</taxon>
    </lineage>
</organism>
<keyword evidence="1" id="KW-0812">Transmembrane</keyword>
<accession>A0A7J6QFY7</accession>
<sequence>MRKILPFALVNLRYAYSGSLKAQFTVEGGGQAFFVDADDSADGSRLSSNRVILFYVTLVLGLSRDCSGLLTGESYSWFSAAVDGGHLAHCQLVRIDLEVLCLMGPGSIPAPSFSPVPDGTSHEEGSVGIVVADGVVTALAFNAAPGTRDYCAVGTMTAEDLTVLRDVATQVDRAERDSMLREGRRYVRSRTAEVRDVVAIASDGPAAHSRKLRSSMGFSNVVPLPAPPSSLTQPHILIGGRTTMIPKTMDRGEFTLPPPSAIRFGPLPAWPTRPVYEDIEADGPAPWGYVGVLLMLLTVLLGVVYRKEVEQVVEEASQVDHYD</sequence>
<feature type="transmembrane region" description="Helical" evidence="1">
    <location>
        <begin position="287"/>
        <end position="305"/>
    </location>
</feature>
<comment type="caution">
    <text evidence="2">The sequence shown here is derived from an EMBL/GenBank/DDBJ whole genome shotgun (WGS) entry which is preliminary data.</text>
</comment>
<gene>
    <name evidence="2" type="ORF">FOZ62_017651</name>
</gene>
<evidence type="ECO:0000313" key="3">
    <source>
        <dbReference type="Proteomes" id="UP000574390"/>
    </source>
</evidence>
<dbReference type="Proteomes" id="UP000574390">
    <property type="component" value="Unassembled WGS sequence"/>
</dbReference>
<keyword evidence="1" id="KW-1133">Transmembrane helix</keyword>
<reference evidence="2 3" key="1">
    <citation type="submission" date="2020-04" db="EMBL/GenBank/DDBJ databases">
        <title>Perkinsus olseni comparative genomics.</title>
        <authorList>
            <person name="Bogema D.R."/>
        </authorList>
    </citation>
    <scope>NUCLEOTIDE SEQUENCE [LARGE SCALE GENOMIC DNA]</scope>
    <source>
        <strain evidence="2">ATCC PRA-205</strain>
    </source>
</reference>
<dbReference type="AlphaFoldDB" id="A0A7J6QFY7"/>
<name>A0A7J6QFY7_PEROL</name>
<evidence type="ECO:0000313" key="2">
    <source>
        <dbReference type="EMBL" id="KAF4706556.1"/>
    </source>
</evidence>
<evidence type="ECO:0000256" key="1">
    <source>
        <dbReference type="SAM" id="Phobius"/>
    </source>
</evidence>
<protein>
    <submittedName>
        <fullName evidence="2">Uncharacterized protein</fullName>
    </submittedName>
</protein>